<feature type="binding site" evidence="2">
    <location>
        <begin position="319"/>
        <end position="326"/>
    </location>
    <ligand>
        <name>ATP</name>
        <dbReference type="ChEBI" id="CHEBI:30616"/>
    </ligand>
</feature>
<name>A0A0J1CR78_9BURK</name>
<dbReference type="PANTHER" id="PTHR13504:SF38">
    <property type="entry name" value="FIDO DOMAIN-CONTAINING PROTEIN"/>
    <property type="match status" value="1"/>
</dbReference>
<dbReference type="Proteomes" id="UP000035963">
    <property type="component" value="Unassembled WGS sequence"/>
</dbReference>
<dbReference type="InterPro" id="IPR003812">
    <property type="entry name" value="Fido"/>
</dbReference>
<evidence type="ECO:0000259" key="3">
    <source>
        <dbReference type="PROSITE" id="PS51459"/>
    </source>
</evidence>
<dbReference type="Gene3D" id="1.10.3290.10">
    <property type="entry name" value="Fido-like domain"/>
    <property type="match status" value="1"/>
</dbReference>
<sequence length="502" mass="56929">MEPVGYERLIRTFNLPVRPLTHPCFISGSVNRRVPAHNGFWFPRNVALESTPVGHLEFALRHEGVNLEVIDAVFERLPDTELVRRLTESPNGAHIRRACFLWEWLTGKSLSVEATPTGPYVDALPKDEYFTAERAANNSKFRVRDNLPGTSAFCPLVRRSALPESPTLDELLNEASETLDGLTDPTLYARAVSYLYLSETRSSFSIERENPSADKAERFVQLLAHAGEEKLVTEDWLVGLQNIIVREVFSQEASYRTKQNWLEDGTRRVTFFPPSPEDLPRAMAGWERFINEIGLRCPNILVRAACAAFGFVYLHPFLDGNGRIHRFIIHHVLNGARRLRGGAIVPVSAVILRHEAEYAEVLKGFSVPATRLWDYVMSDPAPLVTRHPGGRPYRFFDASREVRFLHEMLVEAIRTELPEKLSWLSGYDEAFRQLDTEFDLRQSDLSALIRMVKSNNGKLSANKRKQYYYLPENVIARIEEVVRDSFPEATGGSADAMDADSP</sequence>
<dbReference type="PROSITE" id="PS51459">
    <property type="entry name" value="FIDO"/>
    <property type="match status" value="1"/>
</dbReference>
<proteinExistence type="predicted"/>
<keyword evidence="2" id="KW-0547">Nucleotide-binding</keyword>
<protein>
    <submittedName>
        <fullName evidence="4">Cell filamentation protein Fic</fullName>
    </submittedName>
</protein>
<feature type="active site" evidence="1">
    <location>
        <position position="315"/>
    </location>
</feature>
<dbReference type="AlphaFoldDB" id="A0A0J1CR78"/>
<organism evidence="4 5">
    <name type="scientific">Caballeronia mineralivorans PML1(12)</name>
    <dbReference type="NCBI Taxonomy" id="908627"/>
    <lineage>
        <taxon>Bacteria</taxon>
        <taxon>Pseudomonadati</taxon>
        <taxon>Pseudomonadota</taxon>
        <taxon>Betaproteobacteria</taxon>
        <taxon>Burkholderiales</taxon>
        <taxon>Burkholderiaceae</taxon>
        <taxon>Caballeronia</taxon>
    </lineage>
</organism>
<dbReference type="Pfam" id="PF02661">
    <property type="entry name" value="Fic"/>
    <property type="match status" value="1"/>
</dbReference>
<comment type="caution">
    <text evidence="4">The sequence shown here is derived from an EMBL/GenBank/DDBJ whole genome shotgun (WGS) entry which is preliminary data.</text>
</comment>
<evidence type="ECO:0000313" key="4">
    <source>
        <dbReference type="EMBL" id="KLU23134.1"/>
    </source>
</evidence>
<evidence type="ECO:0000256" key="2">
    <source>
        <dbReference type="PIRSR" id="PIRSR640198-2"/>
    </source>
</evidence>
<evidence type="ECO:0000313" key="5">
    <source>
        <dbReference type="Proteomes" id="UP000035963"/>
    </source>
</evidence>
<dbReference type="SUPFAM" id="SSF140931">
    <property type="entry name" value="Fic-like"/>
    <property type="match status" value="1"/>
</dbReference>
<evidence type="ECO:0000256" key="1">
    <source>
        <dbReference type="PIRSR" id="PIRSR640198-1"/>
    </source>
</evidence>
<accession>A0A0J1CR78</accession>
<dbReference type="InterPro" id="IPR040198">
    <property type="entry name" value="Fido_containing"/>
</dbReference>
<keyword evidence="2" id="KW-0067">ATP-binding</keyword>
<gene>
    <name evidence="4" type="ORF">EOS_27090</name>
</gene>
<dbReference type="PANTHER" id="PTHR13504">
    <property type="entry name" value="FIDO DOMAIN-CONTAINING PROTEIN DDB_G0283145"/>
    <property type="match status" value="1"/>
</dbReference>
<dbReference type="EMBL" id="AEJF01000163">
    <property type="protein sequence ID" value="KLU23134.1"/>
    <property type="molecule type" value="Genomic_DNA"/>
</dbReference>
<keyword evidence="5" id="KW-1185">Reference proteome</keyword>
<reference evidence="4 5" key="1">
    <citation type="journal article" date="2015" name="Genome Announc.">
        <title>Draft Genome Sequence of Burkholderia sp. Strain PML1(12), an Ectomycorrhizosphere-Inhabiting Bacterium with Effective Mineral-Weathering Ability.</title>
        <authorList>
            <person name="Uroz S."/>
            <person name="Oger P."/>
        </authorList>
    </citation>
    <scope>NUCLEOTIDE SEQUENCE [LARGE SCALE GENOMIC DNA]</scope>
    <source>
        <strain evidence="5">PML1(12)</strain>
    </source>
</reference>
<dbReference type="GO" id="GO:0005524">
    <property type="term" value="F:ATP binding"/>
    <property type="evidence" value="ECO:0007669"/>
    <property type="project" value="UniProtKB-KW"/>
</dbReference>
<dbReference type="InterPro" id="IPR036597">
    <property type="entry name" value="Fido-like_dom_sf"/>
</dbReference>
<feature type="domain" description="Fido" evidence="3">
    <location>
        <begin position="232"/>
        <end position="378"/>
    </location>
</feature>
<dbReference type="PATRIC" id="fig|908627.4.peg.6054"/>